<gene>
    <name evidence="2" type="ORF">N6H18_06870</name>
</gene>
<protein>
    <recommendedName>
        <fullName evidence="4">DUF4468 domain-containing protein</fullName>
    </recommendedName>
</protein>
<sequence length="202" mass="22039">MNFNLKPVLVAVLVLFALGTQAQKLKVTSGKLKDVAGNKSFNMVYTYDDNLKLGKKSEADYVAENIEKKNKKEAGTGDAWAAKWQENKEGGKFFDKFEELFNDVLSGNGVTASRDNADATCTITLNVYYLDPGYNVGVQRKPAYLSTTATFTVDGKEVAVVDMSMAPGQDAMGYDFDSSYRIAEAFAKTGKTLGKTVAKEAF</sequence>
<evidence type="ECO:0000256" key="1">
    <source>
        <dbReference type="SAM" id="SignalP"/>
    </source>
</evidence>
<evidence type="ECO:0000313" key="2">
    <source>
        <dbReference type="EMBL" id="UXP33674.1"/>
    </source>
</evidence>
<dbReference type="Proteomes" id="UP001065174">
    <property type="component" value="Chromosome"/>
</dbReference>
<proteinExistence type="predicted"/>
<organism evidence="2 3">
    <name type="scientific">Reichenbachiella agarivorans</name>
    <dbReference type="NCBI Taxonomy" id="2979464"/>
    <lineage>
        <taxon>Bacteria</taxon>
        <taxon>Pseudomonadati</taxon>
        <taxon>Bacteroidota</taxon>
        <taxon>Cytophagia</taxon>
        <taxon>Cytophagales</taxon>
        <taxon>Reichenbachiellaceae</taxon>
        <taxon>Reichenbachiella</taxon>
    </lineage>
</organism>
<dbReference type="RefSeq" id="WP_262311101.1">
    <property type="nucleotide sequence ID" value="NZ_CP106679.1"/>
</dbReference>
<name>A0ABY6CUU4_9BACT</name>
<dbReference type="EMBL" id="CP106679">
    <property type="protein sequence ID" value="UXP33674.1"/>
    <property type="molecule type" value="Genomic_DNA"/>
</dbReference>
<keyword evidence="1" id="KW-0732">Signal</keyword>
<reference evidence="2" key="1">
    <citation type="submission" date="2022-09" db="EMBL/GenBank/DDBJ databases">
        <title>Comparative genomics and taxonomic characterization of three novel marine species of genus Reichenbachiella exhibiting antioxidant and polysaccharide degradation activities.</title>
        <authorList>
            <person name="Muhammad N."/>
            <person name="Lee Y.-J."/>
            <person name="Ko J."/>
            <person name="Kim S.-G."/>
        </authorList>
    </citation>
    <scope>NUCLEOTIDE SEQUENCE</scope>
    <source>
        <strain evidence="2">BKB1-1</strain>
    </source>
</reference>
<feature type="chain" id="PRO_5047037125" description="DUF4468 domain-containing protein" evidence="1">
    <location>
        <begin position="23"/>
        <end position="202"/>
    </location>
</feature>
<feature type="signal peptide" evidence="1">
    <location>
        <begin position="1"/>
        <end position="22"/>
    </location>
</feature>
<evidence type="ECO:0000313" key="3">
    <source>
        <dbReference type="Proteomes" id="UP001065174"/>
    </source>
</evidence>
<keyword evidence="3" id="KW-1185">Reference proteome</keyword>
<evidence type="ECO:0008006" key="4">
    <source>
        <dbReference type="Google" id="ProtNLM"/>
    </source>
</evidence>
<accession>A0ABY6CUU4</accession>